<comment type="caution">
    <text evidence="2">The sequence shown here is derived from an EMBL/GenBank/DDBJ whole genome shotgun (WGS) entry which is preliminary data.</text>
</comment>
<keyword evidence="2" id="KW-0808">Transferase</keyword>
<keyword evidence="3" id="KW-1185">Reference proteome</keyword>
<reference evidence="2 3" key="1">
    <citation type="submission" date="2023-12" db="EMBL/GenBank/DDBJ databases">
        <title>Novel species of the genus Arcicella isolated from rivers.</title>
        <authorList>
            <person name="Lu H."/>
        </authorList>
    </citation>
    <scope>NUCLEOTIDE SEQUENCE [LARGE SCALE GENOMIC DNA]</scope>
    <source>
        <strain evidence="2 3">LMG 21963</strain>
    </source>
</reference>
<dbReference type="PANTHER" id="PTHR22916:SF3">
    <property type="entry name" value="UDP-GLCNAC:BETAGAL BETA-1,3-N-ACETYLGLUCOSAMINYLTRANSFERASE-LIKE PROTEIN 1"/>
    <property type="match status" value="1"/>
</dbReference>
<sequence length="250" mass="28672">MKISIITVSFNSATTIRQTIESVLAQDYPELEYIVVDGASKDGTVEILKEFADSIKFISEPDKGIYDAMNKGLKMVTGDAIGTIGGDDFYPNNQVISQVAKAFVEYQTDAVYGDIQFINPDDIHTIVRYWKAGEYSRKNWLQGWMPPHLSFYLKKAAFEKYGEYLTDFTCSGDYELMLRMLYKNNLSAHYLPLTLTTMRNGGTSTASLKHRYRANMEDRRAWKINNLKPNWYTLWMKPLSKITQLFKKGA</sequence>
<dbReference type="GO" id="GO:0016757">
    <property type="term" value="F:glycosyltransferase activity"/>
    <property type="evidence" value="ECO:0007669"/>
    <property type="project" value="UniProtKB-KW"/>
</dbReference>
<dbReference type="InterPro" id="IPR001173">
    <property type="entry name" value="Glyco_trans_2-like"/>
</dbReference>
<gene>
    <name evidence="2" type="ORF">VB264_01915</name>
</gene>
<dbReference type="Proteomes" id="UP001304671">
    <property type="component" value="Unassembled WGS sequence"/>
</dbReference>
<evidence type="ECO:0000313" key="3">
    <source>
        <dbReference type="Proteomes" id="UP001304671"/>
    </source>
</evidence>
<dbReference type="RefSeq" id="WP_323246289.1">
    <property type="nucleotide sequence ID" value="NZ_JAYFUL010000001.1"/>
</dbReference>
<evidence type="ECO:0000313" key="2">
    <source>
        <dbReference type="EMBL" id="MEA5256519.1"/>
    </source>
</evidence>
<proteinExistence type="predicted"/>
<dbReference type="SUPFAM" id="SSF53448">
    <property type="entry name" value="Nucleotide-diphospho-sugar transferases"/>
    <property type="match status" value="1"/>
</dbReference>
<dbReference type="Pfam" id="PF00535">
    <property type="entry name" value="Glycos_transf_2"/>
    <property type="match status" value="1"/>
</dbReference>
<feature type="domain" description="Glycosyltransferase 2-like" evidence="1">
    <location>
        <begin position="4"/>
        <end position="134"/>
    </location>
</feature>
<dbReference type="PANTHER" id="PTHR22916">
    <property type="entry name" value="GLYCOSYLTRANSFERASE"/>
    <property type="match status" value="1"/>
</dbReference>
<protein>
    <submittedName>
        <fullName evidence="2">Glycosyltransferase family 2 protein</fullName>
        <ecNumber evidence="2">2.4.-.-</ecNumber>
    </submittedName>
</protein>
<dbReference type="EC" id="2.4.-.-" evidence="2"/>
<name>A0ABU5QIG9_9BACT</name>
<evidence type="ECO:0000259" key="1">
    <source>
        <dbReference type="Pfam" id="PF00535"/>
    </source>
</evidence>
<accession>A0ABU5QIG9</accession>
<organism evidence="2 3">
    <name type="scientific">Arcicella aquatica</name>
    <dbReference type="NCBI Taxonomy" id="217141"/>
    <lineage>
        <taxon>Bacteria</taxon>
        <taxon>Pseudomonadati</taxon>
        <taxon>Bacteroidota</taxon>
        <taxon>Cytophagia</taxon>
        <taxon>Cytophagales</taxon>
        <taxon>Flectobacillaceae</taxon>
        <taxon>Arcicella</taxon>
    </lineage>
</organism>
<dbReference type="Gene3D" id="3.90.550.10">
    <property type="entry name" value="Spore Coat Polysaccharide Biosynthesis Protein SpsA, Chain A"/>
    <property type="match status" value="1"/>
</dbReference>
<dbReference type="InterPro" id="IPR029044">
    <property type="entry name" value="Nucleotide-diphossugar_trans"/>
</dbReference>
<dbReference type="EMBL" id="JAYFUL010000001">
    <property type="protein sequence ID" value="MEA5256519.1"/>
    <property type="molecule type" value="Genomic_DNA"/>
</dbReference>
<keyword evidence="2" id="KW-0328">Glycosyltransferase</keyword>
<dbReference type="CDD" id="cd06433">
    <property type="entry name" value="GT_2_WfgS_like"/>
    <property type="match status" value="1"/>
</dbReference>